<organism evidence="1 2">
    <name type="scientific">Neisseria subflava NJ9703</name>
    <dbReference type="NCBI Taxonomy" id="546268"/>
    <lineage>
        <taxon>Bacteria</taxon>
        <taxon>Pseudomonadati</taxon>
        <taxon>Pseudomonadota</taxon>
        <taxon>Betaproteobacteria</taxon>
        <taxon>Neisseriales</taxon>
        <taxon>Neisseriaceae</taxon>
        <taxon>Neisseria</taxon>
    </lineage>
</organism>
<reference evidence="1 2" key="1">
    <citation type="submission" date="2010-01" db="EMBL/GenBank/DDBJ databases">
        <authorList>
            <person name="Weinstock G."/>
            <person name="Sodergren E."/>
            <person name="Clifton S."/>
            <person name="Fulton L."/>
            <person name="Fulton B."/>
            <person name="Courtney L."/>
            <person name="Fronick C."/>
            <person name="Harrison M."/>
            <person name="Strong C."/>
            <person name="Farmer C."/>
            <person name="Delahaunty K."/>
            <person name="Markovic C."/>
            <person name="Hall O."/>
            <person name="Minx P."/>
            <person name="Tomlinson C."/>
            <person name="Mitreva M."/>
            <person name="Nelson J."/>
            <person name="Hou S."/>
            <person name="Wollam A."/>
            <person name="Pepin K.H."/>
            <person name="Johnson M."/>
            <person name="Bhonagiri V."/>
            <person name="Nash W.E."/>
            <person name="Warren W."/>
            <person name="Chinwalla A."/>
            <person name="Mardis E.R."/>
            <person name="Wilson R.K."/>
        </authorList>
    </citation>
    <scope>NUCLEOTIDE SEQUENCE [LARGE SCALE GENOMIC DNA]</scope>
    <source>
        <strain evidence="1 2">NJ9703</strain>
    </source>
</reference>
<name>A0A9W5ITE5_NEISU</name>
<dbReference type="Proteomes" id="UP000004621">
    <property type="component" value="Unassembled WGS sequence"/>
</dbReference>
<sequence>MTLFRQVSDGLDRKPYPYLRQDKGLSVVFYAETAVFAIMRSLMQPQYHC</sequence>
<dbReference type="EMBL" id="ACEO02000001">
    <property type="protein sequence ID" value="EFC53275.1"/>
    <property type="molecule type" value="Genomic_DNA"/>
</dbReference>
<protein>
    <submittedName>
        <fullName evidence="1">Uncharacterized protein</fullName>
    </submittedName>
</protein>
<evidence type="ECO:0000313" key="2">
    <source>
        <dbReference type="Proteomes" id="UP000004621"/>
    </source>
</evidence>
<accession>A0A9W5ITE5</accession>
<proteinExistence type="predicted"/>
<evidence type="ECO:0000313" key="1">
    <source>
        <dbReference type="EMBL" id="EFC53275.1"/>
    </source>
</evidence>
<gene>
    <name evidence="1" type="ORF">NEISUBOT_03277</name>
</gene>
<comment type="caution">
    <text evidence="1">The sequence shown here is derived from an EMBL/GenBank/DDBJ whole genome shotgun (WGS) entry which is preliminary data.</text>
</comment>
<dbReference type="AlphaFoldDB" id="A0A9W5ITE5"/>